<dbReference type="PANTHER" id="PTHR35527:SF2">
    <property type="entry name" value="HYDROLASE"/>
    <property type="match status" value="1"/>
</dbReference>
<evidence type="ECO:0000259" key="3">
    <source>
        <dbReference type="Pfam" id="PF02275"/>
    </source>
</evidence>
<comment type="caution">
    <text evidence="4">The sequence shown here is derived from an EMBL/GenBank/DDBJ whole genome shotgun (WGS) entry which is preliminary data.</text>
</comment>
<feature type="domain" description="Choloylglycine hydrolase/NAAA C-terminal" evidence="3">
    <location>
        <begin position="25"/>
        <end position="271"/>
    </location>
</feature>
<comment type="similarity">
    <text evidence="1">Belongs to the peptidase C59 family.</text>
</comment>
<dbReference type="EMBL" id="BART01008791">
    <property type="protein sequence ID" value="GAG58159.1"/>
    <property type="molecule type" value="Genomic_DNA"/>
</dbReference>
<reference evidence="4" key="1">
    <citation type="journal article" date="2014" name="Front. Microbiol.">
        <title>High frequency of phylogenetically diverse reductive dehalogenase-homologous genes in deep subseafloor sedimentary metagenomes.</title>
        <authorList>
            <person name="Kawai M."/>
            <person name="Futagami T."/>
            <person name="Toyoda A."/>
            <person name="Takaki Y."/>
            <person name="Nishi S."/>
            <person name="Hori S."/>
            <person name="Arai W."/>
            <person name="Tsubouchi T."/>
            <person name="Morono Y."/>
            <person name="Uchiyama I."/>
            <person name="Ito T."/>
            <person name="Fujiyama A."/>
            <person name="Inagaki F."/>
            <person name="Takami H."/>
        </authorList>
    </citation>
    <scope>NUCLEOTIDE SEQUENCE</scope>
    <source>
        <strain evidence="4">Expedition CK06-06</strain>
    </source>
</reference>
<proteinExistence type="inferred from homology"/>
<dbReference type="Pfam" id="PF02275">
    <property type="entry name" value="CBAH"/>
    <property type="match status" value="1"/>
</dbReference>
<dbReference type="Gene3D" id="3.60.60.10">
    <property type="entry name" value="Penicillin V Acylase, Chain A"/>
    <property type="match status" value="1"/>
</dbReference>
<protein>
    <recommendedName>
        <fullName evidence="3">Choloylglycine hydrolase/NAAA C-terminal domain-containing protein</fullName>
    </recommendedName>
</protein>
<dbReference type="AlphaFoldDB" id="X0YPH0"/>
<name>X0YPH0_9ZZZZ</name>
<evidence type="ECO:0000313" key="4">
    <source>
        <dbReference type="EMBL" id="GAG58159.1"/>
    </source>
</evidence>
<dbReference type="InterPro" id="IPR029055">
    <property type="entry name" value="Ntn_hydrolases_N"/>
</dbReference>
<gene>
    <name evidence="4" type="ORF">S01H4_19677</name>
</gene>
<dbReference type="GO" id="GO:0016787">
    <property type="term" value="F:hydrolase activity"/>
    <property type="evidence" value="ECO:0007669"/>
    <property type="project" value="UniProtKB-KW"/>
</dbReference>
<dbReference type="PANTHER" id="PTHR35527">
    <property type="entry name" value="CHOLOYLGLYCINE HYDROLASE"/>
    <property type="match status" value="1"/>
</dbReference>
<organism evidence="4">
    <name type="scientific">marine sediment metagenome</name>
    <dbReference type="NCBI Taxonomy" id="412755"/>
    <lineage>
        <taxon>unclassified sequences</taxon>
        <taxon>metagenomes</taxon>
        <taxon>ecological metagenomes</taxon>
    </lineage>
</organism>
<sequence length="279" mass="30261">MKKALVKLLSIAVLVSVLASSVKACTSFIIKTKDGSPVYGRTLEWGAFDTKSDLVLVPRKITFTSELSGGKQGMTWKNKYGYVAINALKMPYYLDGMNETGLTVGALYLPGFAKYQPFKAGEESSTVTSIDLIGYILGQFKTVEDIKTALPQLRVVYNEDIDKLSGASMPLHYVVTGSSGNSIVIEYVDSKLTIYDNKIGVMTNSPTYDWHLLNLRNYTQLTSFAPGSGDTGIDGVNLTPFGGGAGMTGLPGDYSSPSRFIRVFFYTQTSLPLKDVDAA</sequence>
<dbReference type="SUPFAM" id="SSF56235">
    <property type="entry name" value="N-terminal nucleophile aminohydrolases (Ntn hydrolases)"/>
    <property type="match status" value="1"/>
</dbReference>
<evidence type="ECO:0000256" key="1">
    <source>
        <dbReference type="ARBA" id="ARBA00006625"/>
    </source>
</evidence>
<keyword evidence="2" id="KW-0378">Hydrolase</keyword>
<evidence type="ECO:0000256" key="2">
    <source>
        <dbReference type="ARBA" id="ARBA00022801"/>
    </source>
</evidence>
<dbReference type="InterPro" id="IPR029132">
    <property type="entry name" value="CBAH/NAAA_C"/>
</dbReference>
<feature type="non-terminal residue" evidence="4">
    <location>
        <position position="279"/>
    </location>
</feature>
<dbReference type="InterPro" id="IPR052193">
    <property type="entry name" value="Peptidase_C59"/>
</dbReference>
<accession>X0YPH0</accession>